<evidence type="ECO:0000313" key="2">
    <source>
        <dbReference type="EMBL" id="KAJ8031451.1"/>
    </source>
</evidence>
<gene>
    <name evidence="2" type="ORF">HOLleu_24645</name>
</gene>
<organism evidence="2 3">
    <name type="scientific">Holothuria leucospilota</name>
    <name type="common">Black long sea cucumber</name>
    <name type="synonym">Mertensiothuria leucospilota</name>
    <dbReference type="NCBI Taxonomy" id="206669"/>
    <lineage>
        <taxon>Eukaryota</taxon>
        <taxon>Metazoa</taxon>
        <taxon>Echinodermata</taxon>
        <taxon>Eleutherozoa</taxon>
        <taxon>Echinozoa</taxon>
        <taxon>Holothuroidea</taxon>
        <taxon>Aspidochirotacea</taxon>
        <taxon>Aspidochirotida</taxon>
        <taxon>Holothuriidae</taxon>
        <taxon>Holothuria</taxon>
    </lineage>
</organism>
<dbReference type="AlphaFoldDB" id="A0A9Q1BRG6"/>
<reference evidence="2" key="1">
    <citation type="submission" date="2021-10" db="EMBL/GenBank/DDBJ databases">
        <title>Tropical sea cucumber genome reveals ecological adaptation and Cuvierian tubules defense mechanism.</title>
        <authorList>
            <person name="Chen T."/>
        </authorList>
    </citation>
    <scope>NUCLEOTIDE SEQUENCE</scope>
    <source>
        <strain evidence="2">Nanhai2018</strain>
        <tissue evidence="2">Muscle</tissue>
    </source>
</reference>
<feature type="region of interest" description="Disordered" evidence="1">
    <location>
        <begin position="39"/>
        <end position="66"/>
    </location>
</feature>
<dbReference type="EMBL" id="JAIZAY010000012">
    <property type="protein sequence ID" value="KAJ8031451.1"/>
    <property type="molecule type" value="Genomic_DNA"/>
</dbReference>
<evidence type="ECO:0000313" key="3">
    <source>
        <dbReference type="Proteomes" id="UP001152320"/>
    </source>
</evidence>
<keyword evidence="3" id="KW-1185">Reference proteome</keyword>
<protein>
    <submittedName>
        <fullName evidence="2">Uncharacterized protein</fullName>
    </submittedName>
</protein>
<proteinExistence type="predicted"/>
<name>A0A9Q1BRG6_HOLLE</name>
<dbReference type="Proteomes" id="UP001152320">
    <property type="component" value="Chromosome 12"/>
</dbReference>
<comment type="caution">
    <text evidence="2">The sequence shown here is derived from an EMBL/GenBank/DDBJ whole genome shotgun (WGS) entry which is preliminary data.</text>
</comment>
<accession>A0A9Q1BRG6</accession>
<evidence type="ECO:0000256" key="1">
    <source>
        <dbReference type="SAM" id="MobiDB-lite"/>
    </source>
</evidence>
<sequence>MVPSSGSVRNQIYGKLSSTDTVGCLVRLHHRKPWASCANRTEEQNSVSVHLTPKSLMAPRHDGAMG</sequence>